<dbReference type="AlphaFoldDB" id="A0AAV8Y7Y5"/>
<evidence type="ECO:0000313" key="2">
    <source>
        <dbReference type="Proteomes" id="UP001162162"/>
    </source>
</evidence>
<evidence type="ECO:0000313" key="1">
    <source>
        <dbReference type="EMBL" id="KAJ8946447.1"/>
    </source>
</evidence>
<dbReference type="EMBL" id="JAPWTK010000186">
    <property type="protein sequence ID" value="KAJ8946447.1"/>
    <property type="molecule type" value="Genomic_DNA"/>
</dbReference>
<organism evidence="1 2">
    <name type="scientific">Aromia moschata</name>
    <dbReference type="NCBI Taxonomy" id="1265417"/>
    <lineage>
        <taxon>Eukaryota</taxon>
        <taxon>Metazoa</taxon>
        <taxon>Ecdysozoa</taxon>
        <taxon>Arthropoda</taxon>
        <taxon>Hexapoda</taxon>
        <taxon>Insecta</taxon>
        <taxon>Pterygota</taxon>
        <taxon>Neoptera</taxon>
        <taxon>Endopterygota</taxon>
        <taxon>Coleoptera</taxon>
        <taxon>Polyphaga</taxon>
        <taxon>Cucujiformia</taxon>
        <taxon>Chrysomeloidea</taxon>
        <taxon>Cerambycidae</taxon>
        <taxon>Cerambycinae</taxon>
        <taxon>Callichromatini</taxon>
        <taxon>Aromia</taxon>
    </lineage>
</organism>
<dbReference type="Proteomes" id="UP001162162">
    <property type="component" value="Unassembled WGS sequence"/>
</dbReference>
<accession>A0AAV8Y7Y5</accession>
<sequence>MAKRLCPFDENVQAVKKQMGVNARPREIRSTLSEKTLQLLYKGAAKQLQKKDVQQEPSVVSSIHNQSG</sequence>
<comment type="caution">
    <text evidence="1">The sequence shown here is derived from an EMBL/GenBank/DDBJ whole genome shotgun (WGS) entry which is preliminary data.</text>
</comment>
<name>A0AAV8Y7Y5_9CUCU</name>
<protein>
    <submittedName>
        <fullName evidence="1">Uncharacterized protein</fullName>
    </submittedName>
</protein>
<reference evidence="1" key="1">
    <citation type="journal article" date="2023" name="Insect Mol. Biol.">
        <title>Genome sequencing provides insights into the evolution of gene families encoding plant cell wall-degrading enzymes in longhorned beetles.</title>
        <authorList>
            <person name="Shin N.R."/>
            <person name="Okamura Y."/>
            <person name="Kirsch R."/>
            <person name="Pauchet Y."/>
        </authorList>
    </citation>
    <scope>NUCLEOTIDE SEQUENCE</scope>
    <source>
        <strain evidence="1">AMC_N1</strain>
    </source>
</reference>
<keyword evidence="2" id="KW-1185">Reference proteome</keyword>
<proteinExistence type="predicted"/>
<gene>
    <name evidence="1" type="ORF">NQ318_014435</name>
</gene>